<evidence type="ECO:0000313" key="5">
    <source>
        <dbReference type="Proteomes" id="UP000549765"/>
    </source>
</evidence>
<dbReference type="EMBL" id="JAAXPN010000001">
    <property type="protein sequence ID" value="NKZ23728.1"/>
    <property type="molecule type" value="Genomic_DNA"/>
</dbReference>
<dbReference type="InterPro" id="IPR003439">
    <property type="entry name" value="ABC_transporter-like_ATP-bd"/>
</dbReference>
<reference evidence="4 5" key="1">
    <citation type="submission" date="2020-04" db="EMBL/GenBank/DDBJ databases">
        <title>MicrobeNet Type strains.</title>
        <authorList>
            <person name="Nicholson A.C."/>
        </authorList>
    </citation>
    <scope>NUCLEOTIDE SEQUENCE [LARGE SCALE GENOMIC DNA]</scope>
    <source>
        <strain evidence="4 5">CCUG 61472</strain>
    </source>
</reference>
<dbReference type="FunFam" id="3.40.50.300:FF:000011">
    <property type="entry name" value="Putative ABC transporter ATP-binding component"/>
    <property type="match status" value="1"/>
</dbReference>
<dbReference type="CDD" id="cd03221">
    <property type="entry name" value="ABCF_EF-3"/>
    <property type="match status" value="2"/>
</dbReference>
<dbReference type="PANTHER" id="PTHR42855">
    <property type="entry name" value="ABC TRANSPORTER ATP-BINDING SUBUNIT"/>
    <property type="match status" value="1"/>
</dbReference>
<dbReference type="SUPFAM" id="SSF52540">
    <property type="entry name" value="P-loop containing nucleoside triphosphate hydrolases"/>
    <property type="match status" value="2"/>
</dbReference>
<evidence type="ECO:0000313" key="4">
    <source>
        <dbReference type="EMBL" id="NKZ23728.1"/>
    </source>
</evidence>
<dbReference type="Gene3D" id="3.40.50.300">
    <property type="entry name" value="P-loop containing nucleotide triphosphate hydrolases"/>
    <property type="match status" value="2"/>
</dbReference>
<feature type="domain" description="ABC transporter" evidence="3">
    <location>
        <begin position="337"/>
        <end position="537"/>
    </location>
</feature>
<dbReference type="InterPro" id="IPR051309">
    <property type="entry name" value="ABCF_ATPase"/>
</dbReference>
<dbReference type="InterPro" id="IPR003593">
    <property type="entry name" value="AAA+_ATPase"/>
</dbReference>
<keyword evidence="2 4" id="KW-0067">ATP-binding</keyword>
<dbReference type="PROSITE" id="PS50893">
    <property type="entry name" value="ABC_TRANSPORTER_2"/>
    <property type="match status" value="2"/>
</dbReference>
<evidence type="ECO:0000256" key="1">
    <source>
        <dbReference type="ARBA" id="ARBA00022741"/>
    </source>
</evidence>
<evidence type="ECO:0000259" key="3">
    <source>
        <dbReference type="PROSITE" id="PS50893"/>
    </source>
</evidence>
<sequence>MALLEVSNLSMSYDDKQLYNEASFEVQTGEHVGITGQNGTGKSTLIKLITEQILPVNGTIKWFPGVRIGYLDQYAAVDDDLTVREFLATAFTELYQLEVQMSACYEKFAETGDEQLLMQAGQIQEQLEQAEFYDLATKVEKIITGLGLNDIADHKTAQLSGGQRSKIILAKLLLANDEVLLLDEPTNYLDTVHIAWLVTFLQAFEGTTMIVSHDYDFLEQVTNSIVDITFGEMTKYRGSFQEAMRQKNENRKRQLREFTQQQELIAKTQKFIDKNQAGTKATQAKSRGRMLDKMNLVDAPGQDLRSYFDFPVYQPVEVEMEDPYAIYDEPFETGPVVPATTLTVNNLAVGYDQALIQPISFEMVAGQKLALVGFNGAGKSTLIKTLLGKISPLAGTSKFMEEIVVNYFNQDLTWENDQLTPLDVLRDQFPEMELQPIRRSLDNAGINKQNAQKPLALLSGGEQAKVKLALMTLTPSNFLIMDEPTNHLDETTKQALQRALKKFTGNLILVSHEADFYQDWLPDVLDISTLSLNTPTD</sequence>
<dbReference type="SMART" id="SM00382">
    <property type="entry name" value="AAA"/>
    <property type="match status" value="2"/>
</dbReference>
<dbReference type="InterPro" id="IPR032781">
    <property type="entry name" value="ABC_tran_Xtn"/>
</dbReference>
<dbReference type="InterPro" id="IPR017871">
    <property type="entry name" value="ABC_transporter-like_CS"/>
</dbReference>
<comment type="caution">
    <text evidence="4">The sequence shown here is derived from an EMBL/GenBank/DDBJ whole genome shotgun (WGS) entry which is preliminary data.</text>
</comment>
<dbReference type="InterPro" id="IPR027417">
    <property type="entry name" value="P-loop_NTPase"/>
</dbReference>
<accession>A0A7X6N0V0</accession>
<dbReference type="Pfam" id="PF12848">
    <property type="entry name" value="ABC_tran_Xtn"/>
    <property type="match status" value="1"/>
</dbReference>
<dbReference type="RefSeq" id="WP_168721512.1">
    <property type="nucleotide sequence ID" value="NZ_JAAXPN010000001.1"/>
</dbReference>
<protein>
    <submittedName>
        <fullName evidence="4">ABC-F family ATP-binding cassette domain-containing protein</fullName>
    </submittedName>
</protein>
<dbReference type="PANTHER" id="PTHR42855:SF2">
    <property type="entry name" value="DRUG RESISTANCE ABC TRANSPORTER,ATP-BINDING PROTEIN"/>
    <property type="match status" value="1"/>
</dbReference>
<name>A0A7X6N0V0_9LACO</name>
<feature type="domain" description="ABC transporter" evidence="3">
    <location>
        <begin position="4"/>
        <end position="255"/>
    </location>
</feature>
<proteinExistence type="predicted"/>
<dbReference type="AlphaFoldDB" id="A0A7X6N0V0"/>
<dbReference type="PROSITE" id="PS00211">
    <property type="entry name" value="ABC_TRANSPORTER_1"/>
    <property type="match status" value="2"/>
</dbReference>
<dbReference type="GO" id="GO:0016887">
    <property type="term" value="F:ATP hydrolysis activity"/>
    <property type="evidence" value="ECO:0007669"/>
    <property type="project" value="InterPro"/>
</dbReference>
<evidence type="ECO:0000256" key="2">
    <source>
        <dbReference type="ARBA" id="ARBA00022840"/>
    </source>
</evidence>
<keyword evidence="5" id="KW-1185">Reference proteome</keyword>
<keyword evidence="1" id="KW-0547">Nucleotide-binding</keyword>
<dbReference type="Proteomes" id="UP000549765">
    <property type="component" value="Unassembled WGS sequence"/>
</dbReference>
<gene>
    <name evidence="4" type="ORF">HF964_02745</name>
</gene>
<dbReference type="GO" id="GO:0005524">
    <property type="term" value="F:ATP binding"/>
    <property type="evidence" value="ECO:0007669"/>
    <property type="project" value="UniProtKB-KW"/>
</dbReference>
<organism evidence="4 5">
    <name type="scientific">Periweissella fabalis</name>
    <dbReference type="NCBI Taxonomy" id="1070421"/>
    <lineage>
        <taxon>Bacteria</taxon>
        <taxon>Bacillati</taxon>
        <taxon>Bacillota</taxon>
        <taxon>Bacilli</taxon>
        <taxon>Lactobacillales</taxon>
        <taxon>Lactobacillaceae</taxon>
        <taxon>Periweissella</taxon>
    </lineage>
</organism>
<dbReference type="Pfam" id="PF00005">
    <property type="entry name" value="ABC_tran"/>
    <property type="match status" value="2"/>
</dbReference>